<comment type="similarity">
    <text evidence="2">Belongs to the TrbI/VirB10 family.</text>
</comment>
<keyword evidence="3" id="KW-0812">Transmembrane</keyword>
<accession>A0A6C0Y7S9</accession>
<evidence type="ECO:0000313" key="8">
    <source>
        <dbReference type="EMBL" id="QIC72150.1"/>
    </source>
</evidence>
<dbReference type="Pfam" id="PF03743">
    <property type="entry name" value="TrbI"/>
    <property type="match status" value="1"/>
</dbReference>
<reference evidence="8 9" key="1">
    <citation type="submission" date="2019-09" db="EMBL/GenBank/DDBJ databases">
        <title>Non-baumannii Acinetobacter spp. carrying blaNDM-1 isolated in China.</title>
        <authorList>
            <person name="Cui C."/>
            <person name="Chen C."/>
            <person name="Sun J."/>
            <person name="Liu Y."/>
        </authorList>
    </citation>
    <scope>NUCLEOTIDE SEQUENCE [LARGE SCALE GENOMIC DNA]</scope>
    <source>
        <strain evidence="8 9">B18</strain>
        <plasmid evidence="9">pb18-4</plasmid>
    </source>
</reference>
<dbReference type="InterPro" id="IPR042217">
    <property type="entry name" value="T4SS_VirB10/TrbI"/>
</dbReference>
<dbReference type="EMBL" id="CP044459">
    <property type="protein sequence ID" value="QIC72150.1"/>
    <property type="molecule type" value="Genomic_DNA"/>
</dbReference>
<feature type="coiled-coil region" evidence="6">
    <location>
        <begin position="151"/>
        <end position="178"/>
    </location>
</feature>
<evidence type="ECO:0000313" key="9">
    <source>
        <dbReference type="Proteomes" id="UP000503440"/>
    </source>
</evidence>
<evidence type="ECO:0000256" key="6">
    <source>
        <dbReference type="SAM" id="Coils"/>
    </source>
</evidence>
<proteinExistence type="inferred from homology"/>
<comment type="subcellular location">
    <subcellularLocation>
        <location evidence="1">Membrane</location>
        <topology evidence="1">Single-pass membrane protein</topology>
    </subcellularLocation>
</comment>
<dbReference type="AlphaFoldDB" id="A0A6C0Y7S9"/>
<evidence type="ECO:0000256" key="3">
    <source>
        <dbReference type="ARBA" id="ARBA00022692"/>
    </source>
</evidence>
<keyword evidence="6" id="KW-0175">Coiled coil</keyword>
<keyword evidence="5" id="KW-0472">Membrane</keyword>
<evidence type="ECO:0000256" key="4">
    <source>
        <dbReference type="ARBA" id="ARBA00022989"/>
    </source>
</evidence>
<dbReference type="Gene3D" id="2.40.128.260">
    <property type="entry name" value="Type IV secretion system, VirB10/TraB/TrbI"/>
    <property type="match status" value="1"/>
</dbReference>
<organism evidence="8 9">
    <name type="scientific">Acinetobacter indicus</name>
    <dbReference type="NCBI Taxonomy" id="756892"/>
    <lineage>
        <taxon>Bacteria</taxon>
        <taxon>Pseudomonadati</taxon>
        <taxon>Pseudomonadota</taxon>
        <taxon>Gammaproteobacteria</taxon>
        <taxon>Moraxellales</taxon>
        <taxon>Moraxellaceae</taxon>
        <taxon>Acinetobacter</taxon>
    </lineage>
</organism>
<dbReference type="CDD" id="cd16431">
    <property type="entry name" value="IcmE"/>
    <property type="match status" value="1"/>
</dbReference>
<evidence type="ECO:0000256" key="1">
    <source>
        <dbReference type="ARBA" id="ARBA00004167"/>
    </source>
</evidence>
<evidence type="ECO:0000256" key="2">
    <source>
        <dbReference type="ARBA" id="ARBA00010265"/>
    </source>
</evidence>
<protein>
    <recommendedName>
        <fullName evidence="10">TrbI/VirB10 family protein</fullName>
    </recommendedName>
</protein>
<dbReference type="InterPro" id="IPR005498">
    <property type="entry name" value="T4SS_VirB10/TraB/TrbI"/>
</dbReference>
<evidence type="ECO:0000256" key="5">
    <source>
        <dbReference type="ARBA" id="ARBA00023136"/>
    </source>
</evidence>
<dbReference type="InterPro" id="IPR049855">
    <property type="entry name" value="DotG/IcmE-like_C"/>
</dbReference>
<sequence length="582" mass="62569">MEGNKTNLPETAPNADNAQVTENVHIENQTASPVDVGADVNTAHSQEMADVLANINNDLDEPQQGLTQEEIDEKKQQQAIEARTQAFRKKTLGDNASRVASNGISRVAIAGGIAAVLLGGGALLYFSGNDEQVQADMAGAVDLPKANVAGNATLTKEQAEFERRNQQAQASNAEQNGETYIPSVIVERDADQQYLVGDGVVPGVKVEVDANGRPVNPNNFAADFDPALAHNGGATTAASDGSRQEPVNNFQNGNGQQQAYGNNQPVNGGQQAQAVPKTPTVPQDKYAGNISALEAAGKNVEDWQNGTADYWLKKAAQTEEVAQTAFTEQLNNLLSSKPKRDQASVGNSNRHVQYNYMARDKEGENGSGSSSNGKYSNQTEQYQNINSSNGPYSVSDSKKVLIRAGTSYVTQLVSEVNTDEGAEVLARITSGPYKDAQLIGTVRQANKNIQFVFTRLIPKKGKELKIEAIAREIGTNKMGMADDIQTHTFKRYAGMVLASGMQGYGEAWSEIGTTVNNANGSTIQVKTKPDDKEIAGRIVGQMGESVSQDILKRTNHPTTYITYSGKVFNLYFNQNVTEEANQ</sequence>
<evidence type="ECO:0000256" key="7">
    <source>
        <dbReference type="SAM" id="MobiDB-lite"/>
    </source>
</evidence>
<evidence type="ECO:0008006" key="10">
    <source>
        <dbReference type="Google" id="ProtNLM"/>
    </source>
</evidence>
<keyword evidence="4" id="KW-1133">Transmembrane helix</keyword>
<dbReference type="GO" id="GO:0016020">
    <property type="term" value="C:membrane"/>
    <property type="evidence" value="ECO:0007669"/>
    <property type="project" value="UniProtKB-SubCell"/>
</dbReference>
<gene>
    <name evidence="8" type="ORF">FSC09_17475</name>
</gene>
<dbReference type="Proteomes" id="UP000503440">
    <property type="component" value="Plasmid pB18-4"/>
</dbReference>
<geneLocation type="plasmid" evidence="9">
    <name>pb18-4</name>
</geneLocation>
<feature type="region of interest" description="Disordered" evidence="7">
    <location>
        <begin position="234"/>
        <end position="282"/>
    </location>
</feature>
<feature type="compositionally biased region" description="Polar residues" evidence="7">
    <location>
        <begin position="234"/>
        <end position="247"/>
    </location>
</feature>
<keyword evidence="8" id="KW-0614">Plasmid</keyword>
<name>A0A6C0Y7S9_9GAMM</name>
<dbReference type="RefSeq" id="WP_163146709.1">
    <property type="nucleotide sequence ID" value="NZ_CP044459.1"/>
</dbReference>
<feature type="compositionally biased region" description="Low complexity" evidence="7">
    <location>
        <begin position="248"/>
        <end position="264"/>
    </location>
</feature>